<dbReference type="EMBL" id="KI545852">
    <property type="protein sequence ID" value="EST09448.1"/>
    <property type="molecule type" value="Genomic_DNA"/>
</dbReference>
<dbReference type="Gene3D" id="3.80.10.10">
    <property type="entry name" value="Ribonuclease Inhibitor"/>
    <property type="match status" value="1"/>
</dbReference>
<protein>
    <recommendedName>
        <fullName evidence="1">F-box domain-containing protein</fullName>
    </recommendedName>
</protein>
<dbReference type="OrthoDB" id="2543194at2759"/>
<dbReference type="HOGENOM" id="CLU_341052_0_0_1"/>
<dbReference type="SUPFAM" id="SSF81383">
    <property type="entry name" value="F-box domain"/>
    <property type="match status" value="1"/>
</dbReference>
<organism evidence="2 3">
    <name type="scientific">Kalmanozyma brasiliensis (strain GHG001)</name>
    <name type="common">Yeast</name>
    <name type="synonym">Pseudozyma brasiliensis</name>
    <dbReference type="NCBI Taxonomy" id="1365824"/>
    <lineage>
        <taxon>Eukaryota</taxon>
        <taxon>Fungi</taxon>
        <taxon>Dikarya</taxon>
        <taxon>Basidiomycota</taxon>
        <taxon>Ustilaginomycotina</taxon>
        <taxon>Ustilaginomycetes</taxon>
        <taxon>Ustilaginales</taxon>
        <taxon>Ustilaginaceae</taxon>
        <taxon>Kalmanozyma</taxon>
    </lineage>
</organism>
<dbReference type="GeneID" id="27416586"/>
<evidence type="ECO:0000313" key="3">
    <source>
        <dbReference type="Proteomes" id="UP000019377"/>
    </source>
</evidence>
<proteinExistence type="predicted"/>
<evidence type="ECO:0000259" key="1">
    <source>
        <dbReference type="PROSITE" id="PS50181"/>
    </source>
</evidence>
<dbReference type="AlphaFoldDB" id="V5EZS5"/>
<dbReference type="InterPro" id="IPR036047">
    <property type="entry name" value="F-box-like_dom_sf"/>
</dbReference>
<dbReference type="Pfam" id="PF12937">
    <property type="entry name" value="F-box-like"/>
    <property type="match status" value="1"/>
</dbReference>
<sequence>MASTQPAIKVEDDQPIVFSYTARPSQPVTTLPQAWRDNNLELVVKLASEIIEMVAGAPAHGNVDAVRQLSAGLRYRFLAYEAMGLAVLAVADAKRIFELTARFGSDADVEVDDQLLPVLAGSDISAMDAEMTRDENPAMDIDTNSAPSGLKRSAEDTLGGTVVKRSKAGNRPLLRCTAGLTSLPSEVIITVADFLPASDRIKLANTCNAWRNGIPELWSSLEFVRIKNISSSQGWLRDTLETCISAIQTCQRRSHNRLSSVVLKGFVTQDGVSSILDALASSKVTLKYLAIPTPAQQHCFKQLYRHCRNLAGVDIRVQTEHRESVSTGSSLFDSTKLPFKLKTFISTQAIDCGDIARHMAGLEVVHGVKFSRQKQLSFIQGLVDAAPSLIEWQDDPEDKWDNTNVVLGDYGAGQNQLPTQPILFPKLRKLSALWAEHFIECLFPALEEARFNAQRGPNSLSPGAQNQSRIAAVVLKSPSLRKLDILMPSTTASSETRQIFNAIATLPKLKELGLWSVSSNMTLLPLVDAHKVGADNNTCLILPELHTIRLCTTTVSSTSLDRELSELLLLRFYLKQGCSLGEAKIRSEAALLVHFSSTSYGYGMTKAQRKKAINASAAEAAESTTYKGTFTTTSDGLKREEFDKSVLQNLVVSRGMSKHLVESSNALLKQLIGRIVEVDTSKKFGSHSGQHGYRGAYY</sequence>
<dbReference type="InterPro" id="IPR001810">
    <property type="entry name" value="F-box_dom"/>
</dbReference>
<keyword evidence="3" id="KW-1185">Reference proteome</keyword>
<dbReference type="OMA" id="IKLANTC"/>
<name>V5EZS5_KALBG</name>
<dbReference type="RefSeq" id="XP_016294437.1">
    <property type="nucleotide sequence ID" value="XM_016433990.1"/>
</dbReference>
<reference evidence="3" key="1">
    <citation type="journal article" date="2013" name="Genome Announc.">
        <title>Draft genome sequence of Pseudozyma brasiliensis sp. nov. strain GHG001, a high producer of endo-1,4-xylanase isolated from an insect pest of sugarcane.</title>
        <authorList>
            <person name="Oliveira J.V.D.C."/>
            <person name="dos Santos R.A.C."/>
            <person name="Borges T.A."/>
            <person name="Riano-Pachon D.M."/>
            <person name="Goldman G.H."/>
        </authorList>
    </citation>
    <scope>NUCLEOTIDE SEQUENCE [LARGE SCALE GENOMIC DNA]</scope>
    <source>
        <strain evidence="3">GHG001</strain>
    </source>
</reference>
<dbReference type="InterPro" id="IPR032675">
    <property type="entry name" value="LRR_dom_sf"/>
</dbReference>
<gene>
    <name evidence="2" type="ORF">PSEUBRA_SCAF10g05420</name>
</gene>
<dbReference type="Proteomes" id="UP000019377">
    <property type="component" value="Unassembled WGS sequence"/>
</dbReference>
<feature type="domain" description="F-box" evidence="1">
    <location>
        <begin position="177"/>
        <end position="221"/>
    </location>
</feature>
<dbReference type="PROSITE" id="PS50181">
    <property type="entry name" value="FBOX"/>
    <property type="match status" value="1"/>
</dbReference>
<evidence type="ECO:0000313" key="2">
    <source>
        <dbReference type="EMBL" id="EST09448.1"/>
    </source>
</evidence>
<accession>V5EZS5</accession>
<dbReference type="eggNOG" id="ENOG502RDYB">
    <property type="taxonomic scope" value="Eukaryota"/>
</dbReference>